<keyword evidence="19" id="KW-1185">Reference proteome</keyword>
<dbReference type="InterPro" id="IPR029044">
    <property type="entry name" value="Nucleotide-diphossugar_trans"/>
</dbReference>
<evidence type="ECO:0000256" key="16">
    <source>
        <dbReference type="ARBA" id="ARBA00049421"/>
    </source>
</evidence>
<evidence type="ECO:0000256" key="11">
    <source>
        <dbReference type="ARBA" id="ARBA00023034"/>
    </source>
</evidence>
<dbReference type="InParanoid" id="A0A2R5GAP9"/>
<keyword evidence="10" id="KW-1133">Transmembrane helix</keyword>
<comment type="caution">
    <text evidence="18">The sequence shown here is derived from an EMBL/GenBank/DDBJ whole genome shotgun (WGS) entry which is preliminary data.</text>
</comment>
<evidence type="ECO:0000256" key="1">
    <source>
        <dbReference type="ARBA" id="ARBA00001936"/>
    </source>
</evidence>
<evidence type="ECO:0000313" key="19">
    <source>
        <dbReference type="Proteomes" id="UP000241890"/>
    </source>
</evidence>
<evidence type="ECO:0000256" key="13">
    <source>
        <dbReference type="ARBA" id="ARBA00023211"/>
    </source>
</evidence>
<evidence type="ECO:0000256" key="10">
    <source>
        <dbReference type="ARBA" id="ARBA00022989"/>
    </source>
</evidence>
<evidence type="ECO:0000256" key="7">
    <source>
        <dbReference type="ARBA" id="ARBA00022692"/>
    </source>
</evidence>
<organism evidence="18 19">
    <name type="scientific">Hondaea fermentalgiana</name>
    <dbReference type="NCBI Taxonomy" id="2315210"/>
    <lineage>
        <taxon>Eukaryota</taxon>
        <taxon>Sar</taxon>
        <taxon>Stramenopiles</taxon>
        <taxon>Bigyra</taxon>
        <taxon>Labyrinthulomycetes</taxon>
        <taxon>Thraustochytrida</taxon>
        <taxon>Thraustochytriidae</taxon>
        <taxon>Hondaea</taxon>
    </lineage>
</organism>
<comment type="cofactor">
    <cofactor evidence="1">
        <name>Mn(2+)</name>
        <dbReference type="ChEBI" id="CHEBI:29035"/>
    </cofactor>
</comment>
<evidence type="ECO:0000256" key="6">
    <source>
        <dbReference type="ARBA" id="ARBA00022679"/>
    </source>
</evidence>
<dbReference type="GO" id="GO:0003827">
    <property type="term" value="F:alpha-1,3-mannosylglycoprotein 2-beta-N-acetylglucosaminyltransferase activity"/>
    <property type="evidence" value="ECO:0007669"/>
    <property type="project" value="UniProtKB-EC"/>
</dbReference>
<keyword evidence="5 18" id="KW-0328">Glycosyltransferase</keyword>
<dbReference type="InterPro" id="IPR004139">
    <property type="entry name" value="Glyco_trans_13"/>
</dbReference>
<dbReference type="EC" id="2.4.1.101" evidence="14"/>
<name>A0A2R5GAP9_9STRA</name>
<evidence type="ECO:0000256" key="9">
    <source>
        <dbReference type="ARBA" id="ARBA00022968"/>
    </source>
</evidence>
<keyword evidence="7" id="KW-0812">Transmembrane</keyword>
<evidence type="ECO:0000256" key="17">
    <source>
        <dbReference type="SAM" id="MobiDB-lite"/>
    </source>
</evidence>
<dbReference type="PANTHER" id="PTHR10468">
    <property type="entry name" value="PROTEIN O-LINKED-MANNOSE BETA-1,2-N-ACETYLGLUCOSAMINYLTRANSFERASE 1/ALPHA-1,3-MANNOSYL-GLYCOPROTEIN 2-BETA-N-ACETYLGLUCOSAMINYLTRANSFERASE"/>
    <property type="match status" value="1"/>
</dbReference>
<keyword evidence="8" id="KW-0479">Metal-binding</keyword>
<evidence type="ECO:0000256" key="15">
    <source>
        <dbReference type="ARBA" id="ARBA00041712"/>
    </source>
</evidence>
<gene>
    <name evidence="18" type="ORF">FCC1311_043192</name>
</gene>
<reference evidence="18 19" key="1">
    <citation type="submission" date="2017-12" db="EMBL/GenBank/DDBJ databases">
        <title>Sequencing, de novo assembly and annotation of complete genome of a new Thraustochytrid species, strain FCC1311.</title>
        <authorList>
            <person name="Sedici K."/>
            <person name="Godart F."/>
            <person name="Aiese Cigliano R."/>
            <person name="Sanseverino W."/>
            <person name="Barakat M."/>
            <person name="Ortet P."/>
            <person name="Marechal E."/>
            <person name="Cagnac O."/>
            <person name="Amato A."/>
        </authorList>
    </citation>
    <scope>NUCLEOTIDE SEQUENCE [LARGE SCALE GENOMIC DNA]</scope>
</reference>
<keyword evidence="11" id="KW-0333">Golgi apparatus</keyword>
<comment type="catalytic activity">
    <reaction evidence="16">
        <text>N(4)-(alpha-D-Man-(1-&gt;3)-[alpha-D-Man-(1-&gt;3)-[alpha-D-Man-(1-&gt;6)]-alpha-D-Man-(1-&gt;6)]-beta-D-Man-(1-&gt;4)-beta-D-GlcNAc-(1-&gt;4)-beta-D-GlcNAc)-L-asparaginyl-[protein] (N-glucan mannose isomer 5A1,2) + UDP-N-acetyl-alpha-D-glucosamine = N(4)-{beta-D-GlcNAc-(1-&gt;2)-alpha-D-Man-(1-&gt;3)-[alpha-D-Man-(1-&gt;3)-[alpha-D-Man-(1-&gt;6)]-alpha-D-Man-(1-&gt;6)]-beta-D-Man-(1-&gt;4)-beta-D-GlcNAc-(1-&gt;4)-beta-D-GlcNAc}-L-asparaginyl-[protein] + UDP + H(+)</text>
        <dbReference type="Rhea" id="RHEA:11456"/>
        <dbReference type="Rhea" id="RHEA-COMP:14367"/>
        <dbReference type="Rhea" id="RHEA-COMP:14368"/>
        <dbReference type="ChEBI" id="CHEBI:15378"/>
        <dbReference type="ChEBI" id="CHEBI:57705"/>
        <dbReference type="ChEBI" id="CHEBI:58223"/>
        <dbReference type="ChEBI" id="CHEBI:59087"/>
        <dbReference type="ChEBI" id="CHEBI:60625"/>
        <dbReference type="EC" id="2.4.1.101"/>
    </reaction>
</comment>
<dbReference type="Pfam" id="PF03071">
    <property type="entry name" value="GNT-I"/>
    <property type="match status" value="1"/>
</dbReference>
<comment type="subcellular location">
    <subcellularLocation>
        <location evidence="2">Golgi apparatus membrane</location>
        <topology evidence="2">Single-pass type II membrane protein</topology>
    </subcellularLocation>
</comment>
<keyword evidence="9" id="KW-0735">Signal-anchor</keyword>
<evidence type="ECO:0000256" key="5">
    <source>
        <dbReference type="ARBA" id="ARBA00022676"/>
    </source>
</evidence>
<proteinExistence type="inferred from homology"/>
<evidence type="ECO:0000256" key="12">
    <source>
        <dbReference type="ARBA" id="ARBA00023136"/>
    </source>
</evidence>
<dbReference type="GO" id="GO:0046872">
    <property type="term" value="F:metal ion binding"/>
    <property type="evidence" value="ECO:0007669"/>
    <property type="project" value="UniProtKB-KW"/>
</dbReference>
<accession>A0A2R5GAP9</accession>
<dbReference type="SUPFAM" id="SSF53448">
    <property type="entry name" value="Nucleotide-diphospho-sugar transferases"/>
    <property type="match status" value="1"/>
</dbReference>
<evidence type="ECO:0000256" key="3">
    <source>
        <dbReference type="ARBA" id="ARBA00004922"/>
    </source>
</evidence>
<dbReference type="PANTHER" id="PTHR10468:SF0">
    <property type="entry name" value="ALPHA-1,3-MANNOSYL-GLYCOPROTEIN 2-BETA-N-ACETYLGLUCOSAMINYLTRANSFERASE"/>
    <property type="match status" value="1"/>
</dbReference>
<evidence type="ECO:0000313" key="18">
    <source>
        <dbReference type="EMBL" id="GBG28096.1"/>
    </source>
</evidence>
<evidence type="ECO:0000256" key="8">
    <source>
        <dbReference type="ARBA" id="ARBA00022723"/>
    </source>
</evidence>
<dbReference type="OrthoDB" id="440755at2759"/>
<evidence type="ECO:0000256" key="2">
    <source>
        <dbReference type="ARBA" id="ARBA00004323"/>
    </source>
</evidence>
<dbReference type="InterPro" id="IPR052261">
    <property type="entry name" value="Glycosyltransferase_13"/>
</dbReference>
<dbReference type="GO" id="GO:0000139">
    <property type="term" value="C:Golgi membrane"/>
    <property type="evidence" value="ECO:0007669"/>
    <property type="project" value="UniProtKB-SubCell"/>
</dbReference>
<sequence>MFWRSCSGNLGSENDEHQKRQEAATLLRELVSNDEVIPVVVICHSRVEVFRESLASLLGDVRGLDPRKVLVAQDGTNSEVAAVARDEFGLALVQRNRDQDAITPRGNWGRERGAGAHIAAQYRFAIDAGFAHFPSAPALILAEDDLVYSPDFAEFLTRAAALVAEDESLWIASAWNDNGYRGVARDLRRVLRTDFFPGLGWTMQRSLWRQELRLAWPSDHYDWHLRKAEVAKGRECLYPEVARVAHRGWEGSFMDFTHHVRHFAGIVHAQDARYRWRDDDISVGREDAYDAALALTLAHRAWHVRHGEDLLSALTWIPGAVLVIWHRSSLDPRMNFRFRPLARRLGIWEDPRRGARRGVHELWLRNARVILMNVFDVQEKTQKMQDRRGPQGRPMPPRRSAHLCFGA</sequence>
<comment type="pathway">
    <text evidence="3">Protein modification; protein glycosylation.</text>
</comment>
<feature type="region of interest" description="Disordered" evidence="17">
    <location>
        <begin position="381"/>
        <end position="407"/>
    </location>
</feature>
<dbReference type="Proteomes" id="UP000241890">
    <property type="component" value="Unassembled WGS sequence"/>
</dbReference>
<keyword evidence="13" id="KW-0464">Manganese</keyword>
<dbReference type="EMBL" id="BEYU01000039">
    <property type="protein sequence ID" value="GBG28096.1"/>
    <property type="molecule type" value="Genomic_DNA"/>
</dbReference>
<keyword evidence="12" id="KW-0472">Membrane</keyword>
<protein>
    <recommendedName>
        <fullName evidence="14">alpha-1,3-mannosyl-glycoprotein 2-beta-N-acetylglucosaminyltransferase</fullName>
        <ecNumber evidence="14">2.4.1.101</ecNumber>
    </recommendedName>
    <alternativeName>
        <fullName evidence="15">N-glycosyl-oligosaccharide-glycoprotein N-acetylglucosaminyltransferase I</fullName>
    </alternativeName>
</protein>
<dbReference type="UniPathway" id="UPA00378"/>
<comment type="similarity">
    <text evidence="4">Belongs to the glycosyltransferase 13 family.</text>
</comment>
<evidence type="ECO:0000256" key="14">
    <source>
        <dbReference type="ARBA" id="ARBA00038949"/>
    </source>
</evidence>
<evidence type="ECO:0000256" key="4">
    <source>
        <dbReference type="ARBA" id="ARBA00006492"/>
    </source>
</evidence>
<keyword evidence="6 18" id="KW-0808">Transferase</keyword>
<dbReference type="AlphaFoldDB" id="A0A2R5GAP9"/>
<dbReference type="Gene3D" id="3.90.550.10">
    <property type="entry name" value="Spore Coat Polysaccharide Biosynthesis Protein SpsA, Chain A"/>
    <property type="match status" value="1"/>
</dbReference>